<dbReference type="SUPFAM" id="SSF63446">
    <property type="entry name" value="Type I dockerin domain"/>
    <property type="match status" value="1"/>
</dbReference>
<dbReference type="InterPro" id="IPR011050">
    <property type="entry name" value="Pectin_lyase_fold/virulence"/>
</dbReference>
<dbReference type="NCBIfam" id="NF041518">
    <property type="entry name" value="choice_anch_Q"/>
    <property type="match status" value="1"/>
</dbReference>
<reference evidence="2 3" key="1">
    <citation type="submission" date="2019-02" db="EMBL/GenBank/DDBJ databases">
        <title>Deep-cultivation of Planctomycetes and their phenomic and genomic characterization uncovers novel biology.</title>
        <authorList>
            <person name="Wiegand S."/>
            <person name="Jogler M."/>
            <person name="Boedeker C."/>
            <person name="Pinto D."/>
            <person name="Vollmers J."/>
            <person name="Rivas-Marin E."/>
            <person name="Kohn T."/>
            <person name="Peeters S.H."/>
            <person name="Heuer A."/>
            <person name="Rast P."/>
            <person name="Oberbeckmann S."/>
            <person name="Bunk B."/>
            <person name="Jeske O."/>
            <person name="Meyerdierks A."/>
            <person name="Storesund J.E."/>
            <person name="Kallscheuer N."/>
            <person name="Luecker S."/>
            <person name="Lage O.M."/>
            <person name="Pohl T."/>
            <person name="Merkel B.J."/>
            <person name="Hornburger P."/>
            <person name="Mueller R.-W."/>
            <person name="Bruemmer F."/>
            <person name="Labrenz M."/>
            <person name="Spormann A.M."/>
            <person name="Op Den Camp H."/>
            <person name="Overmann J."/>
            <person name="Amann R."/>
            <person name="Jetten M.S.M."/>
            <person name="Mascher T."/>
            <person name="Medema M.H."/>
            <person name="Devos D.P."/>
            <person name="Kaster A.-K."/>
            <person name="Ovreas L."/>
            <person name="Rohde M."/>
            <person name="Galperin M.Y."/>
            <person name="Jogler C."/>
        </authorList>
    </citation>
    <scope>NUCLEOTIDE SEQUENCE [LARGE SCALE GENOMIC DNA]</scope>
    <source>
        <strain evidence="2 3">Pla22</strain>
    </source>
</reference>
<accession>A0A5C5WY91</accession>
<dbReference type="Pfam" id="PF20009">
    <property type="entry name" value="GEVED"/>
    <property type="match status" value="1"/>
</dbReference>
<dbReference type="OrthoDB" id="292920at2"/>
<feature type="domain" description="GEVED" evidence="1">
    <location>
        <begin position="726"/>
        <end position="801"/>
    </location>
</feature>
<evidence type="ECO:0000313" key="2">
    <source>
        <dbReference type="EMBL" id="TWT54973.1"/>
    </source>
</evidence>
<name>A0A5C5WY91_9BACT</name>
<dbReference type="EMBL" id="SJPI01000001">
    <property type="protein sequence ID" value="TWT54973.1"/>
    <property type="molecule type" value="Genomic_DNA"/>
</dbReference>
<dbReference type="SUPFAM" id="SSF51126">
    <property type="entry name" value="Pectin lyase-like"/>
    <property type="match status" value="1"/>
</dbReference>
<dbReference type="AlphaFoldDB" id="A0A5C5WY91"/>
<dbReference type="GO" id="GO:0004553">
    <property type="term" value="F:hydrolase activity, hydrolyzing O-glycosyl compounds"/>
    <property type="evidence" value="ECO:0007669"/>
    <property type="project" value="InterPro"/>
</dbReference>
<dbReference type="GO" id="GO:0000272">
    <property type="term" value="P:polysaccharide catabolic process"/>
    <property type="evidence" value="ECO:0007669"/>
    <property type="project" value="InterPro"/>
</dbReference>
<gene>
    <name evidence="2" type="ORF">Pla22_26270</name>
</gene>
<dbReference type="Proteomes" id="UP000316598">
    <property type="component" value="Unassembled WGS sequence"/>
</dbReference>
<dbReference type="RefSeq" id="WP_146514927.1">
    <property type="nucleotide sequence ID" value="NZ_SJPI01000001.1"/>
</dbReference>
<comment type="caution">
    <text evidence="2">The sequence shown here is derived from an EMBL/GenBank/DDBJ whole genome shotgun (WGS) entry which is preliminary data.</text>
</comment>
<sequence length="1108" mass="114719">MNSRPPIARKRRRRLSLETLDSRRVLAAIAVTTVADTIDGADNQTSLREAIIEANASAGADTITFEGDLFAGAAQIDLVMGEFEITDSVTITGPGSSQLTIDAQGLSRVFNIESGASDVTLGGLTTTNTRTLGTNGFTDGVPNTTYNGGAIRIVSGGTTTLNDFVTTLSSTQGFGSHGGAVYVRGGTLELNDTVISQSRTLGPSANGGAIASFGTDITANRTNLTDNLVEGNQSTGGAVYMTNISSLTFSDGVIQDNQTSGEAARGGAIYSEASNLLIRGSIVTGNQTSLADSLGGAISTVGGSLSIETTQVTGNHTDGGNSPGGAISIINTNTSILNSLFADNETAGQASHGGGINIDGSPIAIVNSTFSNNRSHAENTQGGGIRLGNQTSATITHATFTLNVSGEAGSGIYVADSATNAEVNNSIIAGNLVDANNVNSSLTPDLDGPADSNKLVVRYSLIGDNRGSGLVEAQTPDAEGRLVGSVDGAGIIDAKLLPLASNGGPTQSHSLAADSPAINLASNALAMDKDGAVLASDQRDLPFNRFSEEFGNERADMGAIELQPPAEAIIVWNQPANIFVGTAIDEVQLNATAHIPGTFVYTPASGTLLDQGNNQVLSLVFTPDDLVNFTTSTLSVEIDVVGQADHGDAPPSYGTLTDDDGPFHTEVVDGPFLGSAITTEVNGQPSDTADSDSGDDGVVFNTSIIRSPVSPTLATLSVNVSQAAKLDAWIDFDGNGTFDQTTEHLGNQISIDLVAGENFIPFVVPANAVAGTSYARFRVSTTGGLLPTGGADDGEVEDYAVEITDGSLTATAAIAIAGSRINLESTDTEFIVKRGSLEIFRAPRGAIGRYDIVGDEFSNVLTIDQTGGHSVPESGLRFDGGDRVNTVRVVGDLTLDTSGIINLESVEAIDISDAGIQNVVIAPTALREMDPDAGGVVVFGGAEDRLMFTEPNLWRMGDPEIIAETFFTTVRLNDLANPLGTFVQANFGSGWHNIASPSDVNNNGEVTAGDALVIINELARGSYSDMATGVLNDPTSVDPWPGFYYDQNDDGSVTALDALRVINQLARISNDGSSEAEFVLAPQQIAHHDRDEVRDSVFADSEFIGQLN</sequence>
<dbReference type="InterPro" id="IPR045474">
    <property type="entry name" value="GEVED"/>
</dbReference>
<dbReference type="Pfam" id="PF00404">
    <property type="entry name" value="Dockerin_1"/>
    <property type="match status" value="1"/>
</dbReference>
<dbReference type="InterPro" id="IPR036439">
    <property type="entry name" value="Dockerin_dom_sf"/>
</dbReference>
<protein>
    <submittedName>
        <fullName evidence="2">Dockerin type I repeat protein</fullName>
    </submittedName>
</protein>
<proteinExistence type="predicted"/>
<evidence type="ECO:0000259" key="1">
    <source>
        <dbReference type="Pfam" id="PF20009"/>
    </source>
</evidence>
<organism evidence="2 3">
    <name type="scientific">Rubripirellula amarantea</name>
    <dbReference type="NCBI Taxonomy" id="2527999"/>
    <lineage>
        <taxon>Bacteria</taxon>
        <taxon>Pseudomonadati</taxon>
        <taxon>Planctomycetota</taxon>
        <taxon>Planctomycetia</taxon>
        <taxon>Pirellulales</taxon>
        <taxon>Pirellulaceae</taxon>
        <taxon>Rubripirellula</taxon>
    </lineage>
</organism>
<keyword evidence="3" id="KW-1185">Reference proteome</keyword>
<dbReference type="InterPro" id="IPR002105">
    <property type="entry name" value="Dockerin_1_rpt"/>
</dbReference>
<evidence type="ECO:0000313" key="3">
    <source>
        <dbReference type="Proteomes" id="UP000316598"/>
    </source>
</evidence>
<dbReference type="InterPro" id="IPR059226">
    <property type="entry name" value="Choice_anch_Q_dom"/>
</dbReference>